<protein>
    <recommendedName>
        <fullName evidence="3">MIF4G domain-containing protein</fullName>
    </recommendedName>
</protein>
<comment type="caution">
    <text evidence="1">The sequence shown here is derived from an EMBL/GenBank/DDBJ whole genome shotgun (WGS) entry which is preliminary data.</text>
</comment>
<dbReference type="EMBL" id="JACXVP010000007">
    <property type="protein sequence ID" value="KAG5593743.1"/>
    <property type="molecule type" value="Genomic_DNA"/>
</dbReference>
<evidence type="ECO:0000313" key="1">
    <source>
        <dbReference type="EMBL" id="KAG5593743.1"/>
    </source>
</evidence>
<dbReference type="PANTHER" id="PTHR23253">
    <property type="entry name" value="EUKARYOTIC TRANSLATION INITIATION FACTOR 4 GAMMA"/>
    <property type="match status" value="1"/>
</dbReference>
<dbReference type="PANTHER" id="PTHR23253:SF53">
    <property type="entry name" value="EUKARYOTIC TRANSLATION INITIATION FACTOR ISOFORM 4G-1"/>
    <property type="match status" value="1"/>
</dbReference>
<evidence type="ECO:0008006" key="3">
    <source>
        <dbReference type="Google" id="ProtNLM"/>
    </source>
</evidence>
<dbReference type="OrthoDB" id="514777at2759"/>
<dbReference type="SUPFAM" id="SSF48371">
    <property type="entry name" value="ARM repeat"/>
    <property type="match status" value="1"/>
</dbReference>
<dbReference type="GO" id="GO:0003743">
    <property type="term" value="F:translation initiation factor activity"/>
    <property type="evidence" value="ECO:0007669"/>
    <property type="project" value="TreeGrafter"/>
</dbReference>
<sequence length="164" mass="19001">MFAFSFFQVNLKLLEMCCDHLNEMLPSFLSNEHGGESTAFKCVLWNNCQEAIEGTYKLRRRNEANSEHMDKEIKFIKSRTLGELELLGEKPKCCPPEENVEAICHNIGKVVDERQDSRNINNLYFGSLNRLSTNPQLAQRLRLMVCDLLDLRTNNWIPKPILIL</sequence>
<evidence type="ECO:0000313" key="2">
    <source>
        <dbReference type="Proteomes" id="UP000824120"/>
    </source>
</evidence>
<gene>
    <name evidence="1" type="ORF">H5410_034975</name>
</gene>
<dbReference type="GO" id="GO:0003729">
    <property type="term" value="F:mRNA binding"/>
    <property type="evidence" value="ECO:0007669"/>
    <property type="project" value="TreeGrafter"/>
</dbReference>
<keyword evidence="2" id="KW-1185">Reference proteome</keyword>
<dbReference type="AlphaFoldDB" id="A0A9J5Y1L7"/>
<proteinExistence type="predicted"/>
<dbReference type="GO" id="GO:0016281">
    <property type="term" value="C:eukaryotic translation initiation factor 4F complex"/>
    <property type="evidence" value="ECO:0007669"/>
    <property type="project" value="TreeGrafter"/>
</dbReference>
<dbReference type="Proteomes" id="UP000824120">
    <property type="component" value="Chromosome 7"/>
</dbReference>
<organism evidence="1 2">
    <name type="scientific">Solanum commersonii</name>
    <name type="common">Commerson's wild potato</name>
    <name type="synonym">Commerson's nightshade</name>
    <dbReference type="NCBI Taxonomy" id="4109"/>
    <lineage>
        <taxon>Eukaryota</taxon>
        <taxon>Viridiplantae</taxon>
        <taxon>Streptophyta</taxon>
        <taxon>Embryophyta</taxon>
        <taxon>Tracheophyta</taxon>
        <taxon>Spermatophyta</taxon>
        <taxon>Magnoliopsida</taxon>
        <taxon>eudicotyledons</taxon>
        <taxon>Gunneridae</taxon>
        <taxon>Pentapetalae</taxon>
        <taxon>asterids</taxon>
        <taxon>lamiids</taxon>
        <taxon>Solanales</taxon>
        <taxon>Solanaceae</taxon>
        <taxon>Solanoideae</taxon>
        <taxon>Solaneae</taxon>
        <taxon>Solanum</taxon>
    </lineage>
</organism>
<dbReference type="Gene3D" id="1.25.40.180">
    <property type="match status" value="1"/>
</dbReference>
<dbReference type="InterPro" id="IPR016024">
    <property type="entry name" value="ARM-type_fold"/>
</dbReference>
<accession>A0A9J5Y1L7</accession>
<name>A0A9J5Y1L7_SOLCO</name>
<reference evidence="1 2" key="1">
    <citation type="submission" date="2020-09" db="EMBL/GenBank/DDBJ databases">
        <title>De no assembly of potato wild relative species, Solanum commersonii.</title>
        <authorList>
            <person name="Cho K."/>
        </authorList>
    </citation>
    <scope>NUCLEOTIDE SEQUENCE [LARGE SCALE GENOMIC DNA]</scope>
    <source>
        <strain evidence="1">LZ3.2</strain>
        <tissue evidence="1">Leaf</tissue>
    </source>
</reference>